<evidence type="ECO:0000313" key="2">
    <source>
        <dbReference type="EMBL" id="RDB26222.1"/>
    </source>
</evidence>
<evidence type="ECO:0000313" key="3">
    <source>
        <dbReference type="Proteomes" id="UP000076154"/>
    </source>
</evidence>
<gene>
    <name evidence="2" type="ORF">Hypma_006283</name>
</gene>
<accession>A0A369JY12</accession>
<proteinExistence type="predicted"/>
<evidence type="ECO:0000256" key="1">
    <source>
        <dbReference type="SAM" id="MobiDB-lite"/>
    </source>
</evidence>
<feature type="region of interest" description="Disordered" evidence="1">
    <location>
        <begin position="1"/>
        <end position="31"/>
    </location>
</feature>
<comment type="caution">
    <text evidence="2">The sequence shown here is derived from an EMBL/GenBank/DDBJ whole genome shotgun (WGS) entry which is preliminary data.</text>
</comment>
<reference evidence="2" key="1">
    <citation type="submission" date="2018-04" db="EMBL/GenBank/DDBJ databases">
        <title>Whole genome sequencing of Hypsizygus marmoreus.</title>
        <authorList>
            <person name="Choi I.-G."/>
            <person name="Min B."/>
            <person name="Kim J.-G."/>
            <person name="Kim S."/>
            <person name="Oh Y.-L."/>
            <person name="Kong W.-S."/>
            <person name="Park H."/>
            <person name="Jeong J."/>
            <person name="Song E.-S."/>
        </authorList>
    </citation>
    <scope>NUCLEOTIDE SEQUENCE [LARGE SCALE GENOMIC DNA]</scope>
    <source>
        <strain evidence="2">51987-8</strain>
    </source>
</reference>
<dbReference type="InParanoid" id="A0A369JY12"/>
<organism evidence="2 3">
    <name type="scientific">Hypsizygus marmoreus</name>
    <name type="common">White beech mushroom</name>
    <name type="synonym">Agaricus marmoreus</name>
    <dbReference type="NCBI Taxonomy" id="39966"/>
    <lineage>
        <taxon>Eukaryota</taxon>
        <taxon>Fungi</taxon>
        <taxon>Dikarya</taxon>
        <taxon>Basidiomycota</taxon>
        <taxon>Agaricomycotina</taxon>
        <taxon>Agaricomycetes</taxon>
        <taxon>Agaricomycetidae</taxon>
        <taxon>Agaricales</taxon>
        <taxon>Tricholomatineae</taxon>
        <taxon>Lyophyllaceae</taxon>
        <taxon>Hypsizygus</taxon>
    </lineage>
</organism>
<feature type="compositionally biased region" description="Basic and acidic residues" evidence="1">
    <location>
        <begin position="1"/>
        <end position="10"/>
    </location>
</feature>
<dbReference type="Proteomes" id="UP000076154">
    <property type="component" value="Unassembled WGS sequence"/>
</dbReference>
<keyword evidence="3" id="KW-1185">Reference proteome</keyword>
<sequence length="276" mass="30696">MPKAPKEKPSFSRVRTSPFPPFSQLSTPGEDVAWRRISSTPPGPSAQSDVGMLYRQILPALGLPQAGAHQCLQLERHTMLNPTPFECLTLPFDELLRRFPAEHAEAPGSIDTFINASGNKFSMSLGKPRAPLKSPDDIRILFVQEGALLVDHGVSVLDILSLTPDVLAGPDDKVLEIPWPVKRIDVCIKLDGGVEQYTQLIIRCPLGAPATKFNLAFRLCALIYKYWKDSLNPSDKSHGCLNHRDLVGLRLISLHYEREHSASRWYAETSYDESTV</sequence>
<protein>
    <submittedName>
        <fullName evidence="2">Uncharacterized protein</fullName>
    </submittedName>
</protein>
<dbReference type="EMBL" id="LUEZ02000040">
    <property type="protein sequence ID" value="RDB26222.1"/>
    <property type="molecule type" value="Genomic_DNA"/>
</dbReference>
<dbReference type="AlphaFoldDB" id="A0A369JY12"/>
<name>A0A369JY12_HYPMA</name>